<sequence>MAALEDLAKQQCSGESSLQNALMLAESRLK</sequence>
<evidence type="ECO:0000313" key="1">
    <source>
        <dbReference type="EMBL" id="VDN16804.1"/>
    </source>
</evidence>
<keyword evidence="2" id="KW-1185">Reference proteome</keyword>
<name>A0A3P7LJ17_DIBLA</name>
<gene>
    <name evidence="1" type="ORF">DILT_LOCUS12635</name>
</gene>
<accession>A0A3P7LJ17</accession>
<dbReference type="AlphaFoldDB" id="A0A3P7LJ17"/>
<dbReference type="EMBL" id="UYRU01067144">
    <property type="protein sequence ID" value="VDN16804.1"/>
    <property type="molecule type" value="Genomic_DNA"/>
</dbReference>
<protein>
    <submittedName>
        <fullName evidence="1">Uncharacterized protein</fullName>
    </submittedName>
</protein>
<reference evidence="1 2" key="1">
    <citation type="submission" date="2018-11" db="EMBL/GenBank/DDBJ databases">
        <authorList>
            <consortium name="Pathogen Informatics"/>
        </authorList>
    </citation>
    <scope>NUCLEOTIDE SEQUENCE [LARGE SCALE GENOMIC DNA]</scope>
</reference>
<organism evidence="1 2">
    <name type="scientific">Dibothriocephalus latus</name>
    <name type="common">Fish tapeworm</name>
    <name type="synonym">Diphyllobothrium latum</name>
    <dbReference type="NCBI Taxonomy" id="60516"/>
    <lineage>
        <taxon>Eukaryota</taxon>
        <taxon>Metazoa</taxon>
        <taxon>Spiralia</taxon>
        <taxon>Lophotrochozoa</taxon>
        <taxon>Platyhelminthes</taxon>
        <taxon>Cestoda</taxon>
        <taxon>Eucestoda</taxon>
        <taxon>Diphyllobothriidea</taxon>
        <taxon>Diphyllobothriidae</taxon>
        <taxon>Dibothriocephalus</taxon>
    </lineage>
</organism>
<evidence type="ECO:0000313" key="2">
    <source>
        <dbReference type="Proteomes" id="UP000281553"/>
    </source>
</evidence>
<dbReference type="Proteomes" id="UP000281553">
    <property type="component" value="Unassembled WGS sequence"/>
</dbReference>
<proteinExistence type="predicted"/>